<dbReference type="Pfam" id="PF04314">
    <property type="entry name" value="PCuAC"/>
    <property type="match status" value="1"/>
</dbReference>
<dbReference type="PANTHER" id="PTHR36302">
    <property type="entry name" value="BLR7088 PROTEIN"/>
    <property type="match status" value="1"/>
</dbReference>
<dbReference type="PANTHER" id="PTHR36302:SF1">
    <property type="entry name" value="COPPER CHAPERONE PCU(A)C"/>
    <property type="match status" value="1"/>
</dbReference>
<organism evidence="3 4">
    <name type="scientific">Pelagerythrobacter rhizovicinus</name>
    <dbReference type="NCBI Taxonomy" id="2268576"/>
    <lineage>
        <taxon>Bacteria</taxon>
        <taxon>Pseudomonadati</taxon>
        <taxon>Pseudomonadota</taxon>
        <taxon>Alphaproteobacteria</taxon>
        <taxon>Sphingomonadales</taxon>
        <taxon>Erythrobacteraceae</taxon>
        <taxon>Pelagerythrobacter</taxon>
    </lineage>
</organism>
<dbReference type="InterPro" id="IPR036182">
    <property type="entry name" value="PCuAC_sf"/>
</dbReference>
<accession>A0A4Q2KGI6</accession>
<evidence type="ECO:0000256" key="1">
    <source>
        <dbReference type="SAM" id="MobiDB-lite"/>
    </source>
</evidence>
<dbReference type="Proteomes" id="UP000293623">
    <property type="component" value="Unassembled WGS sequence"/>
</dbReference>
<sequence>MTVIPRCPQGQPKAALAAGPRRVANALVAALALALPLSACGSAPDADTRTDATASRTTVERAWSRETAPGQDAGGAFLTIVNPGSAPDRLIGGKASIAGDVQVHTVDMTDGVMRMRQLAEGLEIPAGGTVTLAPGGYHIMLMDLQRPLTRGDAVPLTLEFEKAGRIEVNLAVQPIGAAGPGEAHHD</sequence>
<evidence type="ECO:0000313" key="4">
    <source>
        <dbReference type="Proteomes" id="UP000293623"/>
    </source>
</evidence>
<dbReference type="AlphaFoldDB" id="A0A4Q2KGI6"/>
<dbReference type="InterPro" id="IPR007410">
    <property type="entry name" value="LpqE-like"/>
</dbReference>
<dbReference type="RefSeq" id="WP_129524497.1">
    <property type="nucleotide sequence ID" value="NZ_SDPV01000002.1"/>
</dbReference>
<evidence type="ECO:0000313" key="3">
    <source>
        <dbReference type="EMBL" id="RXZ64184.1"/>
    </source>
</evidence>
<dbReference type="SUPFAM" id="SSF110087">
    <property type="entry name" value="DR1885-like metal-binding protein"/>
    <property type="match status" value="1"/>
</dbReference>
<dbReference type="EMBL" id="SDPV01000002">
    <property type="protein sequence ID" value="RXZ64184.1"/>
    <property type="molecule type" value="Genomic_DNA"/>
</dbReference>
<feature type="signal peptide" evidence="2">
    <location>
        <begin position="1"/>
        <end position="39"/>
    </location>
</feature>
<gene>
    <name evidence="3" type="ORF">ETX26_09725</name>
</gene>
<evidence type="ECO:0000256" key="2">
    <source>
        <dbReference type="SAM" id="SignalP"/>
    </source>
</evidence>
<reference evidence="3 4" key="1">
    <citation type="submission" date="2019-01" db="EMBL/GenBank/DDBJ databases">
        <title>Altererythrobacter rhizovicinus sp. nov., isolated from the rhizosphere soil of Haloxylon ammodendron.</title>
        <authorList>
            <person name="Li H.-P."/>
            <person name="Gou J.-Y."/>
            <person name="Yao D."/>
            <person name="Han Q.-Q."/>
            <person name="Shao K.-Z."/>
            <person name="Zhao Q."/>
            <person name="Zhang J.-L."/>
        </authorList>
    </citation>
    <scope>NUCLEOTIDE SEQUENCE [LARGE SCALE GENOMIC DNA]</scope>
    <source>
        <strain evidence="3 4">AY-3R</strain>
    </source>
</reference>
<feature type="region of interest" description="Disordered" evidence="1">
    <location>
        <begin position="42"/>
        <end position="70"/>
    </location>
</feature>
<feature type="chain" id="PRO_5020313511" evidence="2">
    <location>
        <begin position="40"/>
        <end position="186"/>
    </location>
</feature>
<keyword evidence="2" id="KW-0732">Signal</keyword>
<dbReference type="OrthoDB" id="9796962at2"/>
<protein>
    <submittedName>
        <fullName evidence="3">Copper chaperone PCu(A)C</fullName>
    </submittedName>
</protein>
<dbReference type="Gene3D" id="2.60.40.1890">
    <property type="entry name" value="PCu(A)C copper chaperone"/>
    <property type="match status" value="1"/>
</dbReference>
<name>A0A4Q2KGI6_9SPHN</name>
<proteinExistence type="predicted"/>
<comment type="caution">
    <text evidence="3">The sequence shown here is derived from an EMBL/GenBank/DDBJ whole genome shotgun (WGS) entry which is preliminary data.</text>
</comment>
<feature type="compositionally biased region" description="Low complexity" evidence="1">
    <location>
        <begin position="42"/>
        <end position="57"/>
    </location>
</feature>
<keyword evidence="4" id="KW-1185">Reference proteome</keyword>
<dbReference type="InterPro" id="IPR058248">
    <property type="entry name" value="Lxx211020-like"/>
</dbReference>